<sequence length="843" mass="92220">MVCNDDETGGNSQRAPVVAASAQGGFVVAWYEFRDGDADVWFQQFDASGNPTGTNQRVNSDVSMGWQADPSAAVSRDGGFMFAWEDRRELGNSDLFCQRFDAAGSRRGNNFRVSDSGVAGDQSMSGAHIGPDGTALIAWDDRRHGITGDIYAQFLDSAGLPRGANFRVNDDGIGWANQYEPDVGGDDSGRFVVVWMDGRGRNASDWNVFAQRFRSNGNRLGANLQVTTDDSIQWSPSVGVCPAGGFAVAWDDRRRNQWDVYAQFYGRNGQPLASDVRVNGDDGTADQTGVGVAGNRFDEFMVVWSDRRNGHGDIYGQRFDSAGNRLGPELRVNDDAGSANQSAPDVASLPDGGYVVVWSDGRNGNDDIYCQRLTRDGAVVGANFRVNDDQASSQQRISSIGMDRSGVICVGWEDERSGETDIYRVMLDADGRLIGPNLRLNDDAGSASQFYTAVAGGSGRFLAVWTDGRGGYDIYGQFMDASGTPLGANFRVNIDSGAFQWYPYVAMDSSNRAVVVWMDTRDSRFSLYCRRYRADGLPDGPDFRVGDAGSEQAYASVAMNSQGYAIAAWMDNREGGRHQIYCQRFGSDGAPVGSNFRVNADSGDAYHGYPACAIADNGQFVVAWEDTRNGSYDVYMQWFDSTGTPLDGNLRVNDNAAGTDCYSPTCAFDRTGRLAVAFNDERENTGNPQILCQRFRPDRSRIGSNQRVNEPNLFVNNHHWTVGQSVAASSEVLAFAWTDNRRHRGWDIFVRVADWDLAGAGDTRYEPTRPSARWPTIHVRSGYVFFPSRRAGEVRLLDACGRVVRRGKNSADGVGFDITGLSSGVYYLSGQRTAEISAKLVVR</sequence>
<name>A0A7C4CDI6_UNCW3</name>
<proteinExistence type="predicted"/>
<organism evidence="1">
    <name type="scientific">candidate division WOR-3 bacterium</name>
    <dbReference type="NCBI Taxonomy" id="2052148"/>
    <lineage>
        <taxon>Bacteria</taxon>
        <taxon>Bacteria division WOR-3</taxon>
    </lineage>
</organism>
<dbReference type="EMBL" id="DSUT01000085">
    <property type="protein sequence ID" value="HGK28129.1"/>
    <property type="molecule type" value="Genomic_DNA"/>
</dbReference>
<dbReference type="AlphaFoldDB" id="A0A7C4CDI6"/>
<reference evidence="1" key="1">
    <citation type="journal article" date="2020" name="mSystems">
        <title>Genome- and Community-Level Interaction Insights into Carbon Utilization and Element Cycling Functions of Hydrothermarchaeota in Hydrothermal Sediment.</title>
        <authorList>
            <person name="Zhou Z."/>
            <person name="Liu Y."/>
            <person name="Xu W."/>
            <person name="Pan J."/>
            <person name="Luo Z.H."/>
            <person name="Li M."/>
        </authorList>
    </citation>
    <scope>NUCLEOTIDE SEQUENCE [LARGE SCALE GENOMIC DNA]</scope>
    <source>
        <strain evidence="1">SpSt-488</strain>
    </source>
</reference>
<protein>
    <recommendedName>
        <fullName evidence="2">T9SS type A sorting domain-containing protein</fullName>
    </recommendedName>
</protein>
<evidence type="ECO:0000313" key="1">
    <source>
        <dbReference type="EMBL" id="HGK28129.1"/>
    </source>
</evidence>
<comment type="caution">
    <text evidence="1">The sequence shown here is derived from an EMBL/GenBank/DDBJ whole genome shotgun (WGS) entry which is preliminary data.</text>
</comment>
<evidence type="ECO:0008006" key="2">
    <source>
        <dbReference type="Google" id="ProtNLM"/>
    </source>
</evidence>
<accession>A0A7C4CDI6</accession>
<gene>
    <name evidence="1" type="ORF">ENS41_04165</name>
</gene>